<dbReference type="Pfam" id="PF05623">
    <property type="entry name" value="DUF789"/>
    <property type="match status" value="2"/>
</dbReference>
<proteinExistence type="predicted"/>
<gene>
    <name evidence="1" type="ORF">COCNU_14G006300</name>
</gene>
<name>A0A8K0IUX5_COCNU</name>
<reference evidence="1" key="1">
    <citation type="journal article" date="2017" name="Gigascience">
        <title>The genome draft of coconut (Cocos nucifera).</title>
        <authorList>
            <person name="Xiao Y."/>
            <person name="Xu P."/>
            <person name="Fan H."/>
            <person name="Baudouin L."/>
            <person name="Xia W."/>
            <person name="Bocs S."/>
            <person name="Xu J."/>
            <person name="Li Q."/>
            <person name="Guo A."/>
            <person name="Zhou L."/>
            <person name="Li J."/>
            <person name="Wu Y."/>
            <person name="Ma Z."/>
            <person name="Armero A."/>
            <person name="Issali A.E."/>
            <person name="Liu N."/>
            <person name="Peng M."/>
            <person name="Yang Y."/>
        </authorList>
    </citation>
    <scope>NUCLEOTIDE SEQUENCE</scope>
    <source>
        <tissue evidence="1">Spear leaf of Hainan Tall coconut</tissue>
    </source>
</reference>
<dbReference type="PANTHER" id="PTHR31343:SF29">
    <property type="entry name" value="DUF789 DOMAIN-CONTAINING PROTEIN"/>
    <property type="match status" value="1"/>
</dbReference>
<dbReference type="EMBL" id="CM017885">
    <property type="protein sequence ID" value="KAG1368162.1"/>
    <property type="molecule type" value="Genomic_DNA"/>
</dbReference>
<dbReference type="InterPro" id="IPR008507">
    <property type="entry name" value="DUF789"/>
</dbReference>
<protein>
    <submittedName>
        <fullName evidence="1">Uncharacterized protein</fullName>
    </submittedName>
</protein>
<comment type="caution">
    <text evidence="1">The sequence shown here is derived from an EMBL/GenBank/DDBJ whole genome shotgun (WGS) entry which is preliminary data.</text>
</comment>
<evidence type="ECO:0000313" key="2">
    <source>
        <dbReference type="Proteomes" id="UP000797356"/>
    </source>
</evidence>
<evidence type="ECO:0000313" key="1">
    <source>
        <dbReference type="EMBL" id="KAG1368162.1"/>
    </source>
</evidence>
<dbReference type="OrthoDB" id="1896065at2759"/>
<sequence length="209" mass="23766">MTFLGGPAPSNLQFFLSCLEDLNRLWHPGDYDAVEYFVLQDLWDCYDEWSAYGAGTPIALDGGETLVQYYVTYLSAIQIYTTASSLSNIRYPIYHIPLRRTVKDLSACFLTYHTLSSSFQESDGPNEEMGCAERKWDREGIALPPFGLATYKMQGRVWVSGGDGGDHDRLLSPFSAADSWLKQLGVRHHEFNYFRGIRRGWSEMSCIRS</sequence>
<organism evidence="1 2">
    <name type="scientific">Cocos nucifera</name>
    <name type="common">Coconut palm</name>
    <dbReference type="NCBI Taxonomy" id="13894"/>
    <lineage>
        <taxon>Eukaryota</taxon>
        <taxon>Viridiplantae</taxon>
        <taxon>Streptophyta</taxon>
        <taxon>Embryophyta</taxon>
        <taxon>Tracheophyta</taxon>
        <taxon>Spermatophyta</taxon>
        <taxon>Magnoliopsida</taxon>
        <taxon>Liliopsida</taxon>
        <taxon>Arecaceae</taxon>
        <taxon>Arecoideae</taxon>
        <taxon>Cocoseae</taxon>
        <taxon>Attaleinae</taxon>
        <taxon>Cocos</taxon>
    </lineage>
</organism>
<reference evidence="1" key="2">
    <citation type="submission" date="2019-07" db="EMBL/GenBank/DDBJ databases">
        <authorList>
            <person name="Yang Y."/>
            <person name="Bocs S."/>
            <person name="Baudouin L."/>
        </authorList>
    </citation>
    <scope>NUCLEOTIDE SEQUENCE</scope>
    <source>
        <tissue evidence="1">Spear leaf of Hainan Tall coconut</tissue>
    </source>
</reference>
<accession>A0A8K0IUX5</accession>
<keyword evidence="2" id="KW-1185">Reference proteome</keyword>
<dbReference type="AlphaFoldDB" id="A0A8K0IUX5"/>
<dbReference type="Proteomes" id="UP000797356">
    <property type="component" value="Chromosome 14"/>
</dbReference>
<dbReference type="PANTHER" id="PTHR31343">
    <property type="entry name" value="T15D22.8"/>
    <property type="match status" value="1"/>
</dbReference>